<dbReference type="InterPro" id="IPR044552">
    <property type="entry name" value="GLIP1-5/GLL25"/>
</dbReference>
<evidence type="ECO:0008006" key="6">
    <source>
        <dbReference type="Google" id="ProtNLM"/>
    </source>
</evidence>
<protein>
    <recommendedName>
        <fullName evidence="6">GDSL esterase/lipase 1-like</fullName>
    </recommendedName>
</protein>
<dbReference type="InterPro" id="IPR036514">
    <property type="entry name" value="SGNH_hydro_sf"/>
</dbReference>
<evidence type="ECO:0000256" key="3">
    <source>
        <dbReference type="SAM" id="SignalP"/>
    </source>
</evidence>
<dbReference type="GO" id="GO:0006629">
    <property type="term" value="P:lipid metabolic process"/>
    <property type="evidence" value="ECO:0007669"/>
    <property type="project" value="InterPro"/>
</dbReference>
<dbReference type="Pfam" id="PF00657">
    <property type="entry name" value="Lipase_GDSL"/>
    <property type="match status" value="1"/>
</dbReference>
<evidence type="ECO:0000313" key="5">
    <source>
        <dbReference type="Proteomes" id="UP001314170"/>
    </source>
</evidence>
<dbReference type="InterPro" id="IPR001087">
    <property type="entry name" value="GDSL"/>
</dbReference>
<evidence type="ECO:0000256" key="2">
    <source>
        <dbReference type="ARBA" id="ARBA00022729"/>
    </source>
</evidence>
<dbReference type="InterPro" id="IPR008265">
    <property type="entry name" value="Lipase_GDSL_AS"/>
</dbReference>
<accession>A0AAV1RSX6</accession>
<comment type="caution">
    <text evidence="4">The sequence shown here is derived from an EMBL/GenBank/DDBJ whole genome shotgun (WGS) entry which is preliminary data.</text>
</comment>
<sequence length="275" mass="30278">MATSSSNINLCFLMLCVSLLITTTCHGYSDHAALFIFGDSLYDAGNNNYFNNTIIRANFTPYGETFFKYPTGRASDGRLIPDFIAEYANLPLIPPYLQPGNNRFIDGANFASIGAGALVETNGGLVIDLQTQLSYFMNMEKQLKQQLGDTEAKKVLSKAVYIFSIGGNDYFAALAPNSTILQLHSRKEYVGMVIGNITTVIKGIHKRGGRKFGFSKMINLGCLPSLRAVKMANTGRSGCMDEATLLTKLHNRALSKTLKELERQLEGFKYSNFDA</sequence>
<keyword evidence="5" id="KW-1185">Reference proteome</keyword>
<proteinExistence type="inferred from homology"/>
<gene>
    <name evidence="4" type="ORF">DCAF_LOCUS13998</name>
</gene>
<evidence type="ECO:0000256" key="1">
    <source>
        <dbReference type="ARBA" id="ARBA00008668"/>
    </source>
</evidence>
<organism evidence="4 5">
    <name type="scientific">Dovyalis caffra</name>
    <dbReference type="NCBI Taxonomy" id="77055"/>
    <lineage>
        <taxon>Eukaryota</taxon>
        <taxon>Viridiplantae</taxon>
        <taxon>Streptophyta</taxon>
        <taxon>Embryophyta</taxon>
        <taxon>Tracheophyta</taxon>
        <taxon>Spermatophyta</taxon>
        <taxon>Magnoliopsida</taxon>
        <taxon>eudicotyledons</taxon>
        <taxon>Gunneridae</taxon>
        <taxon>Pentapetalae</taxon>
        <taxon>rosids</taxon>
        <taxon>fabids</taxon>
        <taxon>Malpighiales</taxon>
        <taxon>Salicaceae</taxon>
        <taxon>Flacourtieae</taxon>
        <taxon>Dovyalis</taxon>
    </lineage>
</organism>
<dbReference type="EMBL" id="CAWUPB010001156">
    <property type="protein sequence ID" value="CAK7338950.1"/>
    <property type="molecule type" value="Genomic_DNA"/>
</dbReference>
<dbReference type="PANTHER" id="PTHR45966:SF40">
    <property type="entry name" value="GDSL ESTERASE_LIPASE 1-LIKE"/>
    <property type="match status" value="1"/>
</dbReference>
<feature type="signal peptide" evidence="3">
    <location>
        <begin position="1"/>
        <end position="27"/>
    </location>
</feature>
<keyword evidence="2 3" id="KW-0732">Signal</keyword>
<name>A0AAV1RSX6_9ROSI</name>
<reference evidence="4 5" key="1">
    <citation type="submission" date="2024-01" db="EMBL/GenBank/DDBJ databases">
        <authorList>
            <person name="Waweru B."/>
        </authorList>
    </citation>
    <scope>NUCLEOTIDE SEQUENCE [LARGE SCALE GENOMIC DNA]</scope>
</reference>
<dbReference type="PANTHER" id="PTHR45966">
    <property type="entry name" value="GDSL-LIKE LIPASE/ACYLHYDROLASE"/>
    <property type="match status" value="1"/>
</dbReference>
<dbReference type="AlphaFoldDB" id="A0AAV1RSX6"/>
<dbReference type="Proteomes" id="UP001314170">
    <property type="component" value="Unassembled WGS sequence"/>
</dbReference>
<feature type="chain" id="PRO_5043359684" description="GDSL esterase/lipase 1-like" evidence="3">
    <location>
        <begin position="28"/>
        <end position="275"/>
    </location>
</feature>
<dbReference type="Gene3D" id="3.40.50.1110">
    <property type="entry name" value="SGNH hydrolase"/>
    <property type="match status" value="1"/>
</dbReference>
<evidence type="ECO:0000313" key="4">
    <source>
        <dbReference type="EMBL" id="CAK7338950.1"/>
    </source>
</evidence>
<dbReference type="GO" id="GO:0016298">
    <property type="term" value="F:lipase activity"/>
    <property type="evidence" value="ECO:0007669"/>
    <property type="project" value="InterPro"/>
</dbReference>
<dbReference type="PROSITE" id="PS01098">
    <property type="entry name" value="LIPASE_GDSL_SER"/>
    <property type="match status" value="1"/>
</dbReference>
<comment type="similarity">
    <text evidence="1">Belongs to the 'GDSL' lipolytic enzyme family.</text>
</comment>